<name>A0A0N9HJL0_9PSEU</name>
<dbReference type="AlphaFoldDB" id="A0A0N9HJL0"/>
<protein>
    <submittedName>
        <fullName evidence="1">Aminoglycoside phosphotransferase</fullName>
    </submittedName>
</protein>
<dbReference type="InterPro" id="IPR011009">
    <property type="entry name" value="Kinase-like_dom_sf"/>
</dbReference>
<dbReference type="Proteomes" id="UP000063699">
    <property type="component" value="Chromosome"/>
</dbReference>
<proteinExistence type="predicted"/>
<organism evidence="1 2">
    <name type="scientific">Kibdelosporangium phytohabitans</name>
    <dbReference type="NCBI Taxonomy" id="860235"/>
    <lineage>
        <taxon>Bacteria</taxon>
        <taxon>Bacillati</taxon>
        <taxon>Actinomycetota</taxon>
        <taxon>Actinomycetes</taxon>
        <taxon>Pseudonocardiales</taxon>
        <taxon>Pseudonocardiaceae</taxon>
        <taxon>Kibdelosporangium</taxon>
    </lineage>
</organism>
<dbReference type="SUPFAM" id="SSF56112">
    <property type="entry name" value="Protein kinase-like (PK-like)"/>
    <property type="match status" value="1"/>
</dbReference>
<sequence length="283" mass="31563">MTDYLAPEAPVDGDATFRNFQRHNAARAAEHFAVTVTGPPVFGWRLRSVGMPVHGDRGECWLRVVSEEPAWARGYAWTGNRDANAITTIVKFQVIDVVEWSEHGWREQRAELMTRLTGEPCSPSDVLRATVDTSIEWWATLRRSLDLLAATPTERVHADQARVDDRIRGRFGDDVDTTVAHWATAHGDLHWANLMRPRFGVLDWELWGTAPAGLDAATLLCYSLLVPDVAARIRDQFASVLDTPSGRVAQLYVVARLLRRIDGGDYPDLAEPLTHHAHALVAS</sequence>
<dbReference type="EMBL" id="CP012752">
    <property type="protein sequence ID" value="ALG06257.1"/>
    <property type="molecule type" value="Genomic_DNA"/>
</dbReference>
<evidence type="ECO:0000313" key="1">
    <source>
        <dbReference type="EMBL" id="ALG06257.1"/>
    </source>
</evidence>
<dbReference type="OrthoDB" id="3680308at2"/>
<keyword evidence="1" id="KW-0808">Transferase</keyword>
<dbReference type="STRING" id="860235.AOZ06_04325"/>
<accession>A0A0N9HJL0</accession>
<evidence type="ECO:0000313" key="2">
    <source>
        <dbReference type="Proteomes" id="UP000063699"/>
    </source>
</evidence>
<dbReference type="KEGG" id="kphy:AOZ06_04325"/>
<dbReference type="GO" id="GO:0016740">
    <property type="term" value="F:transferase activity"/>
    <property type="evidence" value="ECO:0007669"/>
    <property type="project" value="UniProtKB-KW"/>
</dbReference>
<keyword evidence="2" id="KW-1185">Reference proteome</keyword>
<gene>
    <name evidence="1" type="ORF">AOZ06_04325</name>
</gene>
<dbReference type="RefSeq" id="WP_054288233.1">
    <property type="nucleotide sequence ID" value="NZ_CP012752.1"/>
</dbReference>
<reference evidence="1 2" key="1">
    <citation type="submission" date="2015-07" db="EMBL/GenBank/DDBJ databases">
        <title>Genome sequencing of Kibdelosporangium phytohabitans.</title>
        <authorList>
            <person name="Qin S."/>
            <person name="Xing K."/>
        </authorList>
    </citation>
    <scope>NUCLEOTIDE SEQUENCE [LARGE SCALE GENOMIC DNA]</scope>
    <source>
        <strain evidence="1 2">KLBMP1111</strain>
    </source>
</reference>
<dbReference type="Gene3D" id="3.90.1200.10">
    <property type="match status" value="1"/>
</dbReference>